<organism evidence="1 2">
    <name type="scientific">Empedobacter falsenii</name>
    <dbReference type="NCBI Taxonomy" id="343874"/>
    <lineage>
        <taxon>Bacteria</taxon>
        <taxon>Pseudomonadati</taxon>
        <taxon>Bacteroidota</taxon>
        <taxon>Flavobacteriia</taxon>
        <taxon>Flavobacteriales</taxon>
        <taxon>Weeksellaceae</taxon>
        <taxon>Empedobacter</taxon>
    </lineage>
</organism>
<dbReference type="EMBL" id="RHPO01000055">
    <property type="protein sequence ID" value="RRT87449.1"/>
    <property type="molecule type" value="Genomic_DNA"/>
</dbReference>
<sequence length="146" mass="16260">MKKLIYLLFILFYSINLFSQTTIPMRKESGVYYIPCKINNLPMEFIFDTGASNVSISLSAAIYMFENGYLNKNDIGEKIYFSIANGDIAEGTNINIRELSIAGIKLFNVEASIVHELKAPLLLGNSVISRLGNISLNGHLLTIHNP</sequence>
<dbReference type="GO" id="GO:0004190">
    <property type="term" value="F:aspartic-type endopeptidase activity"/>
    <property type="evidence" value="ECO:0007669"/>
    <property type="project" value="InterPro"/>
</dbReference>
<dbReference type="InterPro" id="IPR001969">
    <property type="entry name" value="Aspartic_peptidase_AS"/>
</dbReference>
<dbReference type="InterPro" id="IPR034122">
    <property type="entry name" value="Retropepsin-like_bacterial"/>
</dbReference>
<comment type="caution">
    <text evidence="1">The sequence shown here is derived from an EMBL/GenBank/DDBJ whole genome shotgun (WGS) entry which is preliminary data.</text>
</comment>
<dbReference type="Proteomes" id="UP000267844">
    <property type="component" value="Unassembled WGS sequence"/>
</dbReference>
<gene>
    <name evidence="1" type="ORF">EGI89_14690</name>
</gene>
<dbReference type="Pfam" id="PF13975">
    <property type="entry name" value="gag-asp_proteas"/>
    <property type="match status" value="1"/>
</dbReference>
<dbReference type="AlphaFoldDB" id="A0A3R8SRA2"/>
<name>A0A3R8SRA2_9FLAO</name>
<dbReference type="SUPFAM" id="SSF50630">
    <property type="entry name" value="Acid proteases"/>
    <property type="match status" value="1"/>
</dbReference>
<dbReference type="CDD" id="cd05483">
    <property type="entry name" value="retropepsin_like_bacteria"/>
    <property type="match status" value="1"/>
</dbReference>
<evidence type="ECO:0000313" key="1">
    <source>
        <dbReference type="EMBL" id="RRT87449.1"/>
    </source>
</evidence>
<proteinExistence type="predicted"/>
<protein>
    <recommendedName>
        <fullName evidence="3">Clan AA aspartic protease</fullName>
    </recommendedName>
</protein>
<dbReference type="Gene3D" id="2.40.70.10">
    <property type="entry name" value="Acid Proteases"/>
    <property type="match status" value="1"/>
</dbReference>
<evidence type="ECO:0000313" key="2">
    <source>
        <dbReference type="Proteomes" id="UP000267844"/>
    </source>
</evidence>
<reference evidence="1 2" key="1">
    <citation type="submission" date="2018-10" db="EMBL/GenBank/DDBJ databases">
        <title>Transmission dynamics of multidrug resistant bacteria on intensive care unit surfaces.</title>
        <authorList>
            <person name="D'Souza A.W."/>
            <person name="Potter R.F."/>
            <person name="Wallace M."/>
            <person name="Shupe A."/>
            <person name="Patel S."/>
            <person name="Sun S."/>
            <person name="Gul D."/>
            <person name="Kwon J.H."/>
            <person name="Andleeb S."/>
            <person name="Burnham C.-A.D."/>
            <person name="Dantas G."/>
        </authorList>
    </citation>
    <scope>NUCLEOTIDE SEQUENCE [LARGE SCALE GENOMIC DNA]</scope>
    <source>
        <strain evidence="1 2">WF_348</strain>
    </source>
</reference>
<dbReference type="InterPro" id="IPR021109">
    <property type="entry name" value="Peptidase_aspartic_dom_sf"/>
</dbReference>
<dbReference type="PROSITE" id="PS00141">
    <property type="entry name" value="ASP_PROTEASE"/>
    <property type="match status" value="1"/>
</dbReference>
<evidence type="ECO:0008006" key="3">
    <source>
        <dbReference type="Google" id="ProtNLM"/>
    </source>
</evidence>
<dbReference type="GO" id="GO:0006508">
    <property type="term" value="P:proteolysis"/>
    <property type="evidence" value="ECO:0007669"/>
    <property type="project" value="InterPro"/>
</dbReference>
<accession>A0A3R8SRA2</accession>